<comment type="subcellular location">
    <subcellularLocation>
        <location evidence="1">Secreted</location>
    </subcellularLocation>
</comment>
<evidence type="ECO:0000256" key="1">
    <source>
        <dbReference type="ARBA" id="ARBA00004613"/>
    </source>
</evidence>
<dbReference type="PANTHER" id="PTHR14619">
    <property type="entry name" value="NEURON-DERIVED NEUROTROPHIC FACTOR"/>
    <property type="match status" value="1"/>
</dbReference>
<dbReference type="Proteomes" id="UP000218231">
    <property type="component" value="Unassembled WGS sequence"/>
</dbReference>
<keyword evidence="4" id="KW-0732">Signal</keyword>
<evidence type="ECO:0000256" key="3">
    <source>
        <dbReference type="ARBA" id="ARBA00022737"/>
    </source>
</evidence>
<feature type="signal peptide" evidence="4">
    <location>
        <begin position="1"/>
        <end position="21"/>
    </location>
</feature>
<keyword evidence="8" id="KW-1185">Reference proteome</keyword>
<evidence type="ECO:0008006" key="9">
    <source>
        <dbReference type="Google" id="ProtNLM"/>
    </source>
</evidence>
<reference evidence="7 8" key="1">
    <citation type="journal article" date="2017" name="Curr. Biol.">
        <title>Genome architecture and evolution of a unichromosomal asexual nematode.</title>
        <authorList>
            <person name="Fradin H."/>
            <person name="Zegar C."/>
            <person name="Gutwein M."/>
            <person name="Lucas J."/>
            <person name="Kovtun M."/>
            <person name="Corcoran D."/>
            <person name="Baugh L.R."/>
            <person name="Kiontke K."/>
            <person name="Gunsalus K."/>
            <person name="Fitch D.H."/>
            <person name="Piano F."/>
        </authorList>
    </citation>
    <scope>NUCLEOTIDE SEQUENCE [LARGE SCALE GENOMIC DNA]</scope>
    <source>
        <strain evidence="7">PF1309</strain>
    </source>
</reference>
<accession>A0A2A2LUW0</accession>
<keyword evidence="2" id="KW-0964">Secreted</keyword>
<dbReference type="InterPro" id="IPR056225">
    <property type="entry name" value="NDNF_N"/>
</dbReference>
<protein>
    <recommendedName>
        <fullName evidence="9">Protein NDNF</fullName>
    </recommendedName>
</protein>
<dbReference type="STRING" id="2018661.A0A2A2LUW0"/>
<evidence type="ECO:0000259" key="6">
    <source>
        <dbReference type="Pfam" id="PF24354"/>
    </source>
</evidence>
<name>A0A2A2LUW0_9BILA</name>
<evidence type="ECO:0000256" key="2">
    <source>
        <dbReference type="ARBA" id="ARBA00022525"/>
    </source>
</evidence>
<dbReference type="EMBL" id="LIAE01006408">
    <property type="protein sequence ID" value="PAV90014.1"/>
    <property type="molecule type" value="Genomic_DNA"/>
</dbReference>
<feature type="chain" id="PRO_5013059184" description="Protein NDNF" evidence="4">
    <location>
        <begin position="22"/>
        <end position="510"/>
    </location>
</feature>
<dbReference type="AlphaFoldDB" id="A0A2A2LUW0"/>
<evidence type="ECO:0000256" key="4">
    <source>
        <dbReference type="SAM" id="SignalP"/>
    </source>
</evidence>
<keyword evidence="3" id="KW-0677">Repeat</keyword>
<evidence type="ECO:0000313" key="7">
    <source>
        <dbReference type="EMBL" id="PAV90014.1"/>
    </source>
</evidence>
<dbReference type="PANTHER" id="PTHR14619:SF3">
    <property type="entry name" value="PROTEIN NDNF"/>
    <property type="match status" value="1"/>
</dbReference>
<proteinExistence type="predicted"/>
<feature type="domain" description="Neuron-derived neurotrophic factor N-terminal" evidence="6">
    <location>
        <begin position="23"/>
        <end position="141"/>
    </location>
</feature>
<dbReference type="OrthoDB" id="9872501at2759"/>
<sequence length="510" mass="57489">MLCQRHCQFIFLCCLFLSIASSPSYRQIAESIETIVETSHGNEQRLVISPSDPDSPMLLYITPCGATVHYQLYAVKGDLSEALKAESLTYSDDVELIAGEADDSRMKFYSHHTPHKLILRLRSSSPSSTRVFFTGDQTAMDSYYPPMPKDSRIASALKTEGDTQTALIAWKIADQIRSADPSRYRFCAVVSHKNPSWAYCDHVDEGLDSIHCVPQINNSMTISKLRIGKRHFVTLFVRDNQHGTTSSYETLQISAPSQPSDSRPVTSRQKSRILRDAALQAARLSHGIGSSTDYTFQVANSTRAQRVLLIVHSCNGYVRMSVFRNGILLKKSEPFTGFRRFLITNVRAGQLRFQISNDDGHSKTIRLWASTHSNKSPYPMLPEDTSVKIVRRTCTTATLQWLRSADERAEYCIYKRREKANFLEQLVSRSDNLCEGGISSSELVGCYRHRGPIASNELPLEDLQGLIESTVTDLQPAATYRFDLLATPLRKKNKQSLPYRTVWVRTNAHC</sequence>
<evidence type="ECO:0000313" key="8">
    <source>
        <dbReference type="Proteomes" id="UP000218231"/>
    </source>
</evidence>
<dbReference type="InterPro" id="IPR045805">
    <property type="entry name" value="NDNF_C"/>
</dbReference>
<gene>
    <name evidence="7" type="ORF">WR25_12888</name>
</gene>
<dbReference type="InterPro" id="IPR019326">
    <property type="entry name" value="NDNF"/>
</dbReference>
<comment type="caution">
    <text evidence="7">The sequence shown here is derived from an EMBL/GenBank/DDBJ whole genome shotgun (WGS) entry which is preliminary data.</text>
</comment>
<evidence type="ECO:0000259" key="5">
    <source>
        <dbReference type="Pfam" id="PF19433"/>
    </source>
</evidence>
<dbReference type="Pfam" id="PF19433">
    <property type="entry name" value="NDNF_C"/>
    <property type="match status" value="1"/>
</dbReference>
<dbReference type="GO" id="GO:0005576">
    <property type="term" value="C:extracellular region"/>
    <property type="evidence" value="ECO:0007669"/>
    <property type="project" value="UniProtKB-SubCell"/>
</dbReference>
<dbReference type="Pfam" id="PF24354">
    <property type="entry name" value="NDNF_N"/>
    <property type="match status" value="1"/>
</dbReference>
<feature type="domain" description="Protein NDNF C-terminal" evidence="5">
    <location>
        <begin position="332"/>
        <end position="510"/>
    </location>
</feature>
<organism evidence="7 8">
    <name type="scientific">Diploscapter pachys</name>
    <dbReference type="NCBI Taxonomy" id="2018661"/>
    <lineage>
        <taxon>Eukaryota</taxon>
        <taxon>Metazoa</taxon>
        <taxon>Ecdysozoa</taxon>
        <taxon>Nematoda</taxon>
        <taxon>Chromadorea</taxon>
        <taxon>Rhabditida</taxon>
        <taxon>Rhabditina</taxon>
        <taxon>Rhabditomorpha</taxon>
        <taxon>Rhabditoidea</taxon>
        <taxon>Rhabditidae</taxon>
        <taxon>Diploscapter</taxon>
    </lineage>
</organism>